<evidence type="ECO:0000256" key="2">
    <source>
        <dbReference type="ARBA" id="ARBA00022741"/>
    </source>
</evidence>
<dbReference type="InterPro" id="IPR017871">
    <property type="entry name" value="ABC_transporter-like_CS"/>
</dbReference>
<evidence type="ECO:0000256" key="1">
    <source>
        <dbReference type="ARBA" id="ARBA00022448"/>
    </source>
</evidence>
<dbReference type="AlphaFoldDB" id="A0AA35TUJ7"/>
<dbReference type="PROSITE" id="PS50893">
    <property type="entry name" value="ABC_TRANSPORTER_2"/>
    <property type="match status" value="1"/>
</dbReference>
<protein>
    <submittedName>
        <fullName evidence="5">Oligopeptide transport ATP-binding protein AppF</fullName>
    </submittedName>
</protein>
<evidence type="ECO:0000313" key="5">
    <source>
        <dbReference type="EMBL" id="CAI8054733.1"/>
    </source>
</evidence>
<dbReference type="PANTHER" id="PTHR43776">
    <property type="entry name" value="TRANSPORT ATP-BINDING PROTEIN"/>
    <property type="match status" value="1"/>
</dbReference>
<evidence type="ECO:0000313" key="6">
    <source>
        <dbReference type="Proteomes" id="UP001174909"/>
    </source>
</evidence>
<dbReference type="Pfam" id="PF08352">
    <property type="entry name" value="oligo_HPY"/>
    <property type="match status" value="1"/>
</dbReference>
<dbReference type="GO" id="GO:0015833">
    <property type="term" value="P:peptide transport"/>
    <property type="evidence" value="ECO:0007669"/>
    <property type="project" value="InterPro"/>
</dbReference>
<dbReference type="InterPro" id="IPR013563">
    <property type="entry name" value="Oligopep_ABC_C"/>
</dbReference>
<keyword evidence="1" id="KW-0813">Transport</keyword>
<gene>
    <name evidence="5" type="ORF">GBAR_LOCUS29852</name>
</gene>
<proteinExistence type="predicted"/>
<keyword evidence="2" id="KW-0547">Nucleotide-binding</keyword>
<dbReference type="NCBIfam" id="TIGR01727">
    <property type="entry name" value="oligo_HPY"/>
    <property type="match status" value="1"/>
</dbReference>
<dbReference type="Gene3D" id="3.40.50.300">
    <property type="entry name" value="P-loop containing nucleotide triphosphate hydrolases"/>
    <property type="match status" value="1"/>
</dbReference>
<feature type="domain" description="ABC transporter" evidence="4">
    <location>
        <begin position="10"/>
        <end position="248"/>
    </location>
</feature>
<keyword evidence="3 5" id="KW-0067">ATP-binding</keyword>
<evidence type="ECO:0000259" key="4">
    <source>
        <dbReference type="PROSITE" id="PS50893"/>
    </source>
</evidence>
<dbReference type="InterPro" id="IPR003439">
    <property type="entry name" value="ABC_transporter-like_ATP-bd"/>
</dbReference>
<dbReference type="FunFam" id="3.40.50.300:FF:000016">
    <property type="entry name" value="Oligopeptide ABC transporter ATP-binding component"/>
    <property type="match status" value="1"/>
</dbReference>
<keyword evidence="6" id="KW-1185">Reference proteome</keyword>
<name>A0AA35TUJ7_GEOBA</name>
<dbReference type="PROSITE" id="PS00211">
    <property type="entry name" value="ABC_TRANSPORTER_1"/>
    <property type="match status" value="1"/>
</dbReference>
<sequence>MADTKTEVLLEAEGLKKYFPVTKGLLISKITGWIKAVDGVSFQIRAGETLGIVGESGCGKSTTAKMLLMLEDPTEGTIRYQAYRSSVQAVFQDPWSSLNPRMRVRDIIAEPMVINLNLSRSEMQDRVAKLLDDVGLSSYHANLYPHEFSGGQRQRLAIARALSVEPRVIVLDEPVSALDVSIRAQIMNLLKDLQQEYNVSYLLIAHHLATVRYMCDWVAVMYLGQIVEFGPTRELFENASHPYTKALMNAALPSHPDIEQEEMILTGEVPSPLNPPEGCHFHPRCPFVIAQCSTEVPEVREIAPGHVVSCHLY</sequence>
<dbReference type="GO" id="GO:0016887">
    <property type="term" value="F:ATP hydrolysis activity"/>
    <property type="evidence" value="ECO:0007669"/>
    <property type="project" value="InterPro"/>
</dbReference>
<dbReference type="SMART" id="SM00382">
    <property type="entry name" value="AAA"/>
    <property type="match status" value="1"/>
</dbReference>
<comment type="caution">
    <text evidence="5">The sequence shown here is derived from an EMBL/GenBank/DDBJ whole genome shotgun (WGS) entry which is preliminary data.</text>
</comment>
<dbReference type="InterPro" id="IPR050319">
    <property type="entry name" value="ABC_transp_ATP-bind"/>
</dbReference>
<dbReference type="Proteomes" id="UP001174909">
    <property type="component" value="Unassembled WGS sequence"/>
</dbReference>
<reference evidence="5" key="1">
    <citation type="submission" date="2023-03" db="EMBL/GenBank/DDBJ databases">
        <authorList>
            <person name="Steffen K."/>
            <person name="Cardenas P."/>
        </authorList>
    </citation>
    <scope>NUCLEOTIDE SEQUENCE</scope>
</reference>
<dbReference type="InterPro" id="IPR027417">
    <property type="entry name" value="P-loop_NTPase"/>
</dbReference>
<dbReference type="GO" id="GO:0055085">
    <property type="term" value="P:transmembrane transport"/>
    <property type="evidence" value="ECO:0007669"/>
    <property type="project" value="UniProtKB-ARBA"/>
</dbReference>
<organism evidence="5 6">
    <name type="scientific">Geodia barretti</name>
    <name type="common">Barrett's horny sponge</name>
    <dbReference type="NCBI Taxonomy" id="519541"/>
    <lineage>
        <taxon>Eukaryota</taxon>
        <taxon>Metazoa</taxon>
        <taxon>Porifera</taxon>
        <taxon>Demospongiae</taxon>
        <taxon>Heteroscleromorpha</taxon>
        <taxon>Tetractinellida</taxon>
        <taxon>Astrophorina</taxon>
        <taxon>Geodiidae</taxon>
        <taxon>Geodia</taxon>
    </lineage>
</organism>
<evidence type="ECO:0000256" key="3">
    <source>
        <dbReference type="ARBA" id="ARBA00022840"/>
    </source>
</evidence>
<dbReference type="EMBL" id="CASHTH010004205">
    <property type="protein sequence ID" value="CAI8054733.1"/>
    <property type="molecule type" value="Genomic_DNA"/>
</dbReference>
<dbReference type="SUPFAM" id="SSF52540">
    <property type="entry name" value="P-loop containing nucleoside triphosphate hydrolases"/>
    <property type="match status" value="1"/>
</dbReference>
<dbReference type="Pfam" id="PF00005">
    <property type="entry name" value="ABC_tran"/>
    <property type="match status" value="1"/>
</dbReference>
<dbReference type="InterPro" id="IPR003593">
    <property type="entry name" value="AAA+_ATPase"/>
</dbReference>
<dbReference type="CDD" id="cd03257">
    <property type="entry name" value="ABC_NikE_OppD_transporters"/>
    <property type="match status" value="1"/>
</dbReference>
<dbReference type="PANTHER" id="PTHR43776:SF8">
    <property type="entry name" value="ABC TRANSPORTER, ATP-BINDING PROTEIN"/>
    <property type="match status" value="1"/>
</dbReference>
<dbReference type="GO" id="GO:0005524">
    <property type="term" value="F:ATP binding"/>
    <property type="evidence" value="ECO:0007669"/>
    <property type="project" value="UniProtKB-KW"/>
</dbReference>
<accession>A0AA35TUJ7</accession>